<protein>
    <submittedName>
        <fullName evidence="1">Uncharacterized protein</fullName>
    </submittedName>
</protein>
<keyword evidence="2" id="KW-1185">Reference proteome</keyword>
<dbReference type="Proteomes" id="UP000886523">
    <property type="component" value="Unassembled WGS sequence"/>
</dbReference>
<organism evidence="1 2">
    <name type="scientific">Hydnum rufescens UP504</name>
    <dbReference type="NCBI Taxonomy" id="1448309"/>
    <lineage>
        <taxon>Eukaryota</taxon>
        <taxon>Fungi</taxon>
        <taxon>Dikarya</taxon>
        <taxon>Basidiomycota</taxon>
        <taxon>Agaricomycotina</taxon>
        <taxon>Agaricomycetes</taxon>
        <taxon>Cantharellales</taxon>
        <taxon>Hydnaceae</taxon>
        <taxon>Hydnum</taxon>
    </lineage>
</organism>
<evidence type="ECO:0000313" key="1">
    <source>
        <dbReference type="EMBL" id="KAF9512098.1"/>
    </source>
</evidence>
<gene>
    <name evidence="1" type="ORF">BS47DRAFT_1109482</name>
</gene>
<proteinExistence type="predicted"/>
<name>A0A9P6AUB6_9AGAM</name>
<dbReference type="EMBL" id="MU128991">
    <property type="protein sequence ID" value="KAF9512098.1"/>
    <property type="molecule type" value="Genomic_DNA"/>
</dbReference>
<evidence type="ECO:0000313" key="2">
    <source>
        <dbReference type="Proteomes" id="UP000886523"/>
    </source>
</evidence>
<comment type="caution">
    <text evidence="1">The sequence shown here is derived from an EMBL/GenBank/DDBJ whole genome shotgun (WGS) entry which is preliminary data.</text>
</comment>
<sequence length="157" mass="17430">MNVSAANTPMIIIVARSIRDAAPQSQQQIKRTVLYCTVIFEAFHHSPFVRQSAPTYFCQVGCALISAEKYSQGWLAVMNPKEQKNLFVLSFMFAWGACGPCWQMCAARTHAAGYQSIVTVPVCTSQRTSETFGLVRLRLSPVLALFRAHNVSLLRAT</sequence>
<accession>A0A9P6AUB6</accession>
<dbReference type="AlphaFoldDB" id="A0A9P6AUB6"/>
<reference evidence="1" key="1">
    <citation type="journal article" date="2020" name="Nat. Commun.">
        <title>Large-scale genome sequencing of mycorrhizal fungi provides insights into the early evolution of symbiotic traits.</title>
        <authorList>
            <person name="Miyauchi S."/>
            <person name="Kiss E."/>
            <person name="Kuo A."/>
            <person name="Drula E."/>
            <person name="Kohler A."/>
            <person name="Sanchez-Garcia M."/>
            <person name="Morin E."/>
            <person name="Andreopoulos B."/>
            <person name="Barry K.W."/>
            <person name="Bonito G."/>
            <person name="Buee M."/>
            <person name="Carver A."/>
            <person name="Chen C."/>
            <person name="Cichocki N."/>
            <person name="Clum A."/>
            <person name="Culley D."/>
            <person name="Crous P.W."/>
            <person name="Fauchery L."/>
            <person name="Girlanda M."/>
            <person name="Hayes R.D."/>
            <person name="Keri Z."/>
            <person name="LaButti K."/>
            <person name="Lipzen A."/>
            <person name="Lombard V."/>
            <person name="Magnuson J."/>
            <person name="Maillard F."/>
            <person name="Murat C."/>
            <person name="Nolan M."/>
            <person name="Ohm R.A."/>
            <person name="Pangilinan J."/>
            <person name="Pereira M.F."/>
            <person name="Perotto S."/>
            <person name="Peter M."/>
            <person name="Pfister S."/>
            <person name="Riley R."/>
            <person name="Sitrit Y."/>
            <person name="Stielow J.B."/>
            <person name="Szollosi G."/>
            <person name="Zifcakova L."/>
            <person name="Stursova M."/>
            <person name="Spatafora J.W."/>
            <person name="Tedersoo L."/>
            <person name="Vaario L.M."/>
            <person name="Yamada A."/>
            <person name="Yan M."/>
            <person name="Wang P."/>
            <person name="Xu J."/>
            <person name="Bruns T."/>
            <person name="Baldrian P."/>
            <person name="Vilgalys R."/>
            <person name="Dunand C."/>
            <person name="Henrissat B."/>
            <person name="Grigoriev I.V."/>
            <person name="Hibbett D."/>
            <person name="Nagy L.G."/>
            <person name="Martin F.M."/>
        </authorList>
    </citation>
    <scope>NUCLEOTIDE SEQUENCE</scope>
    <source>
        <strain evidence="1">UP504</strain>
    </source>
</reference>